<protein>
    <submittedName>
        <fullName evidence="1">Uncharacterized protein</fullName>
    </submittedName>
</protein>
<sequence length="49" mass="5366">MAVAAHIASQSEDLKRLARKHQLATLAYLLDMARLEAETACRTQAPAET</sequence>
<gene>
    <name evidence="1" type="ORF">K6K41_16905</name>
</gene>
<organism evidence="1 2">
    <name type="scientific">Chenggangzhangella methanolivorans</name>
    <dbReference type="NCBI Taxonomy" id="1437009"/>
    <lineage>
        <taxon>Bacteria</taxon>
        <taxon>Pseudomonadati</taxon>
        <taxon>Pseudomonadota</taxon>
        <taxon>Alphaproteobacteria</taxon>
        <taxon>Hyphomicrobiales</taxon>
        <taxon>Methylopilaceae</taxon>
        <taxon>Chenggangzhangella</taxon>
    </lineage>
</organism>
<dbReference type="KEGG" id="cmet:K6K41_16905"/>
<proteinExistence type="predicted"/>
<evidence type="ECO:0000313" key="2">
    <source>
        <dbReference type="Proteomes" id="UP000825701"/>
    </source>
</evidence>
<dbReference type="AlphaFoldDB" id="A0A9E6UGF7"/>
<dbReference type="EMBL" id="CP081869">
    <property type="protein sequence ID" value="QZN98682.1"/>
    <property type="molecule type" value="Genomic_DNA"/>
</dbReference>
<accession>A0A9E6UGF7</accession>
<name>A0A9E6UGF7_9HYPH</name>
<keyword evidence="2" id="KW-1185">Reference proteome</keyword>
<dbReference type="Proteomes" id="UP000825701">
    <property type="component" value="Chromosome"/>
</dbReference>
<dbReference type="RefSeq" id="WP_261401627.1">
    <property type="nucleotide sequence ID" value="NZ_CP081869.1"/>
</dbReference>
<reference evidence="1" key="1">
    <citation type="submission" date="2021-08" db="EMBL/GenBank/DDBJ databases">
        <authorList>
            <person name="Zhang H."/>
            <person name="Xu M."/>
            <person name="Yu Z."/>
            <person name="Yang L."/>
            <person name="Cai Y."/>
        </authorList>
    </citation>
    <scope>NUCLEOTIDE SEQUENCE</scope>
    <source>
        <strain evidence="1">CHL1</strain>
    </source>
</reference>
<evidence type="ECO:0000313" key="1">
    <source>
        <dbReference type="EMBL" id="QZN98682.1"/>
    </source>
</evidence>